<dbReference type="AlphaFoldDB" id="A0A6C0KYQ4"/>
<organism evidence="1">
    <name type="scientific">viral metagenome</name>
    <dbReference type="NCBI Taxonomy" id="1070528"/>
    <lineage>
        <taxon>unclassified sequences</taxon>
        <taxon>metagenomes</taxon>
        <taxon>organismal metagenomes</taxon>
    </lineage>
</organism>
<evidence type="ECO:0000313" key="1">
    <source>
        <dbReference type="EMBL" id="QHU21478.1"/>
    </source>
</evidence>
<dbReference type="EMBL" id="MN740990">
    <property type="protein sequence ID" value="QHU21478.1"/>
    <property type="molecule type" value="Genomic_DNA"/>
</dbReference>
<sequence length="120" mass="14229">MYDTKFICTYQNHFNDENIDNNLSNQLYQEDFLKVFGIEDYSDEIINVTINKLHTKLSKIENMNCILKKLAKKFMSEDTEIGLMVGFSYDYFYLLHPCICDLLEKDEITDSNYNLLKNLI</sequence>
<proteinExistence type="predicted"/>
<protein>
    <submittedName>
        <fullName evidence="1">Uncharacterized protein</fullName>
    </submittedName>
</protein>
<name>A0A6C0KYQ4_9ZZZZ</name>
<reference evidence="1" key="1">
    <citation type="journal article" date="2020" name="Nature">
        <title>Giant virus diversity and host interactions through global metagenomics.</title>
        <authorList>
            <person name="Schulz F."/>
            <person name="Roux S."/>
            <person name="Paez-Espino D."/>
            <person name="Jungbluth S."/>
            <person name="Walsh D.A."/>
            <person name="Denef V.J."/>
            <person name="McMahon K.D."/>
            <person name="Konstantinidis K.T."/>
            <person name="Eloe-Fadrosh E.A."/>
            <person name="Kyrpides N.C."/>
            <person name="Woyke T."/>
        </authorList>
    </citation>
    <scope>NUCLEOTIDE SEQUENCE</scope>
    <source>
        <strain evidence="1">GVMAG-S-3300013094-109</strain>
    </source>
</reference>
<accession>A0A6C0KYQ4</accession>